<evidence type="ECO:0000256" key="3">
    <source>
        <dbReference type="ARBA" id="ARBA00022553"/>
    </source>
</evidence>
<keyword evidence="10" id="KW-1185">Reference proteome</keyword>
<dbReference type="PANTHER" id="PTHR43547:SF2">
    <property type="entry name" value="HYBRID SIGNAL TRANSDUCTION HISTIDINE KINASE C"/>
    <property type="match status" value="1"/>
</dbReference>
<accession>A0ABX1PWE4</accession>
<dbReference type="Gene3D" id="3.30.450.20">
    <property type="entry name" value="PAS domain"/>
    <property type="match status" value="2"/>
</dbReference>
<dbReference type="RefSeq" id="WP_169254924.1">
    <property type="nucleotide sequence ID" value="NZ_WTVN01000004.1"/>
</dbReference>
<evidence type="ECO:0000256" key="1">
    <source>
        <dbReference type="ARBA" id="ARBA00000085"/>
    </source>
</evidence>
<dbReference type="PROSITE" id="PS50110">
    <property type="entry name" value="RESPONSE_REGULATORY"/>
    <property type="match status" value="1"/>
</dbReference>
<reference evidence="9 10" key="1">
    <citation type="submission" date="2019-12" db="EMBL/GenBank/DDBJ databases">
        <title>Comparative genomics gives insights into the taxonomy of the Azoarcus-Aromatoleum group and reveals separate origins of nif in the plant-associated Azoarcus and non-plant-associated Aromatoleum sub-groups.</title>
        <authorList>
            <person name="Lafos M."/>
            <person name="Maluk M."/>
            <person name="Batista M."/>
            <person name="Junghare M."/>
            <person name="Carmona M."/>
            <person name="Faoro H."/>
            <person name="Cruz L.M."/>
            <person name="Battistoni F."/>
            <person name="De Souza E."/>
            <person name="Pedrosa F."/>
            <person name="Chen W.-M."/>
            <person name="Poole P.S."/>
            <person name="Dixon R.A."/>
            <person name="James E.K."/>
        </authorList>
    </citation>
    <scope>NUCLEOTIDE SEQUENCE [LARGE SCALE GENOMIC DNA]</scope>
    <source>
        <strain evidence="9 10">Td21</strain>
    </source>
</reference>
<name>A0ABX1PWE4_9RHOO</name>
<evidence type="ECO:0000259" key="5">
    <source>
        <dbReference type="PROSITE" id="PS50109"/>
    </source>
</evidence>
<sequence length="971" mass="106638">MTNSGETLVGDSPDPSVGSPIASVKGVELLVDDPVDVRRQKLARIILDSMYQFLGLLDIDGTVIEINKAALAGAGIELQEVVGKPFWEARWWALSEETRQRVKSMVAQAREGRFVRCDIEIYGKSRGTGTIVVDFSLTPIFDDRGEIAFLLPEGRDVSEKIEIEAELTRKNNEVNAALEKLREIDGFKTKFFANVSHDLRTPLTLILGPVNQLLHASDLVCERDQFRLKAIKRNAQALLQQVNDLLDLGRIDAGEMPLVYSCLDVTALLREVAAGFAAAAAERGISLTVPNGEELEVDVDRRKFGRVITNLLANALKFTPDGGRIRCSVSRLSRDRFLVSVQDNGPGVPDKLKSAIFDRYSQGEDQLSAKGSGLGLNIVKELVELHRGTISVLDAPERGAVFQVELPLRAPSGAFVRATDSTGDVSPDVEAGPLRSLEAPHVSGRRGEARILVVEDNPDLRQFLYDVLADDYQVALAENGEAALRVAQEWVPDMVVTDLMMPEMDGERFVRIFREQHTENIPVLVLSARADDALRESLLEDLVQDYVTKPFSPQELRARVRNLVTVKLTADILRKELNSQASDIKELTAGLIASHKSLQDGLMALQISERRWQGFYENTAVGIALLDTDGKIMKANPALQKMLGYQAHDIGGVSLIDLTEESERAKTRRNVMGLLEGRVESYQVKKRYERSDGGFLWANVIASVIPLVDVHAPRIAVIVEDVTAQKAAEDALAKTQTELVRVSRVTTMGELVASIAHEVNQPLSAIVTNSHAALRWIERETPDYEEVVAALHRVHRDAVHAGKVISRIRNFLKDRGLKRGPVNVRDMIDSLVQMLQRALTETATSVDVRIKDPLPALEADQVQLQQVMLNLLVNALDAMRRQKGKGRKIVVAVEADASGGVLFSVSDSGPGIPADKISGIFEPFYSTKEDGLGMGLAISRSIVEGHGGKLWLESCGPQGACFCFTIPATQD</sequence>
<dbReference type="InterPro" id="IPR003594">
    <property type="entry name" value="HATPase_dom"/>
</dbReference>
<dbReference type="SMART" id="SM00387">
    <property type="entry name" value="HATPase_c"/>
    <property type="match status" value="2"/>
</dbReference>
<dbReference type="InterPro" id="IPR001789">
    <property type="entry name" value="Sig_transdc_resp-reg_receiver"/>
</dbReference>
<dbReference type="Pfam" id="PF13426">
    <property type="entry name" value="PAS_9"/>
    <property type="match status" value="1"/>
</dbReference>
<evidence type="ECO:0000256" key="2">
    <source>
        <dbReference type="ARBA" id="ARBA00012438"/>
    </source>
</evidence>
<feature type="domain" description="PAC" evidence="8">
    <location>
        <begin position="682"/>
        <end position="734"/>
    </location>
</feature>
<feature type="domain" description="Response regulatory" evidence="6">
    <location>
        <begin position="450"/>
        <end position="564"/>
    </location>
</feature>
<dbReference type="InterPro" id="IPR036890">
    <property type="entry name" value="HATPase_C_sf"/>
</dbReference>
<dbReference type="PROSITE" id="PS50112">
    <property type="entry name" value="PAS"/>
    <property type="match status" value="2"/>
</dbReference>
<dbReference type="SMART" id="SM00086">
    <property type="entry name" value="PAC"/>
    <property type="match status" value="2"/>
</dbReference>
<dbReference type="SMART" id="SM00448">
    <property type="entry name" value="REC"/>
    <property type="match status" value="1"/>
</dbReference>
<evidence type="ECO:0000259" key="6">
    <source>
        <dbReference type="PROSITE" id="PS50110"/>
    </source>
</evidence>
<dbReference type="InterPro" id="IPR004358">
    <property type="entry name" value="Sig_transdc_His_kin-like_C"/>
</dbReference>
<dbReference type="Pfam" id="PF00072">
    <property type="entry name" value="Response_reg"/>
    <property type="match status" value="1"/>
</dbReference>
<feature type="domain" description="PAS" evidence="7">
    <location>
        <begin position="608"/>
        <end position="678"/>
    </location>
</feature>
<dbReference type="InterPro" id="IPR013656">
    <property type="entry name" value="PAS_4"/>
</dbReference>
<dbReference type="SUPFAM" id="SSF47384">
    <property type="entry name" value="Homodimeric domain of signal transducing histidine kinase"/>
    <property type="match status" value="2"/>
</dbReference>
<dbReference type="SUPFAM" id="SSF55785">
    <property type="entry name" value="PYP-like sensor domain (PAS domain)"/>
    <property type="match status" value="2"/>
</dbReference>
<evidence type="ECO:0000313" key="9">
    <source>
        <dbReference type="EMBL" id="NMG43012.1"/>
    </source>
</evidence>
<organism evidence="9 10">
    <name type="scientific">Aromatoleum toluvorans</name>
    <dbReference type="NCBI Taxonomy" id="92002"/>
    <lineage>
        <taxon>Bacteria</taxon>
        <taxon>Pseudomonadati</taxon>
        <taxon>Pseudomonadota</taxon>
        <taxon>Betaproteobacteria</taxon>
        <taxon>Rhodocyclales</taxon>
        <taxon>Rhodocyclaceae</taxon>
        <taxon>Aromatoleum</taxon>
    </lineage>
</organism>
<dbReference type="NCBIfam" id="TIGR00229">
    <property type="entry name" value="sensory_box"/>
    <property type="match status" value="2"/>
</dbReference>
<dbReference type="InterPro" id="IPR005467">
    <property type="entry name" value="His_kinase_dom"/>
</dbReference>
<feature type="domain" description="Histidine kinase" evidence="5">
    <location>
        <begin position="754"/>
        <end position="970"/>
    </location>
</feature>
<dbReference type="EMBL" id="WTVN01000004">
    <property type="protein sequence ID" value="NMG43012.1"/>
    <property type="molecule type" value="Genomic_DNA"/>
</dbReference>
<feature type="modified residue" description="4-aspartylphosphate" evidence="4">
    <location>
        <position position="498"/>
    </location>
</feature>
<dbReference type="InterPro" id="IPR011006">
    <property type="entry name" value="CheY-like_superfamily"/>
</dbReference>
<evidence type="ECO:0000313" key="10">
    <source>
        <dbReference type="Proteomes" id="UP000623795"/>
    </source>
</evidence>
<dbReference type="Pfam" id="PF02518">
    <property type="entry name" value="HATPase_c"/>
    <property type="match status" value="2"/>
</dbReference>
<dbReference type="Pfam" id="PF00512">
    <property type="entry name" value="HisKA"/>
    <property type="match status" value="2"/>
</dbReference>
<proteinExistence type="predicted"/>
<dbReference type="SUPFAM" id="SSF52172">
    <property type="entry name" value="CheY-like"/>
    <property type="match status" value="1"/>
</dbReference>
<comment type="caution">
    <text evidence="9">The sequence shown here is derived from an EMBL/GenBank/DDBJ whole genome shotgun (WGS) entry which is preliminary data.</text>
</comment>
<dbReference type="Pfam" id="PF08448">
    <property type="entry name" value="PAS_4"/>
    <property type="match status" value="1"/>
</dbReference>
<dbReference type="PANTHER" id="PTHR43547">
    <property type="entry name" value="TWO-COMPONENT HISTIDINE KINASE"/>
    <property type="match status" value="1"/>
</dbReference>
<dbReference type="CDD" id="cd00130">
    <property type="entry name" value="PAS"/>
    <property type="match status" value="2"/>
</dbReference>
<dbReference type="EC" id="2.7.13.3" evidence="2"/>
<dbReference type="SMART" id="SM00388">
    <property type="entry name" value="HisKA"/>
    <property type="match status" value="2"/>
</dbReference>
<gene>
    <name evidence="9" type="ORF">GPA22_04615</name>
</gene>
<protein>
    <recommendedName>
        <fullName evidence="2">histidine kinase</fullName>
        <ecNumber evidence="2">2.7.13.3</ecNumber>
    </recommendedName>
</protein>
<dbReference type="Gene3D" id="3.30.565.10">
    <property type="entry name" value="Histidine kinase-like ATPase, C-terminal domain"/>
    <property type="match status" value="2"/>
</dbReference>
<evidence type="ECO:0000256" key="4">
    <source>
        <dbReference type="PROSITE-ProRule" id="PRU00169"/>
    </source>
</evidence>
<feature type="domain" description="Histidine kinase" evidence="5">
    <location>
        <begin position="194"/>
        <end position="410"/>
    </location>
</feature>
<evidence type="ECO:0000259" key="8">
    <source>
        <dbReference type="PROSITE" id="PS50113"/>
    </source>
</evidence>
<dbReference type="SMART" id="SM00091">
    <property type="entry name" value="PAS"/>
    <property type="match status" value="2"/>
</dbReference>
<dbReference type="CDD" id="cd00082">
    <property type="entry name" value="HisKA"/>
    <property type="match status" value="2"/>
</dbReference>
<dbReference type="InterPro" id="IPR003661">
    <property type="entry name" value="HisK_dim/P_dom"/>
</dbReference>
<dbReference type="Gene3D" id="3.40.50.2300">
    <property type="match status" value="1"/>
</dbReference>
<dbReference type="Proteomes" id="UP000623795">
    <property type="component" value="Unassembled WGS sequence"/>
</dbReference>
<feature type="domain" description="PAS" evidence="7">
    <location>
        <begin position="39"/>
        <end position="113"/>
    </location>
</feature>
<dbReference type="PROSITE" id="PS50113">
    <property type="entry name" value="PAC"/>
    <property type="match status" value="2"/>
</dbReference>
<dbReference type="InterPro" id="IPR035965">
    <property type="entry name" value="PAS-like_dom_sf"/>
</dbReference>
<evidence type="ECO:0000259" key="7">
    <source>
        <dbReference type="PROSITE" id="PS50112"/>
    </source>
</evidence>
<comment type="catalytic activity">
    <reaction evidence="1">
        <text>ATP + protein L-histidine = ADP + protein N-phospho-L-histidine.</text>
        <dbReference type="EC" id="2.7.13.3"/>
    </reaction>
</comment>
<dbReference type="InterPro" id="IPR036097">
    <property type="entry name" value="HisK_dim/P_sf"/>
</dbReference>
<dbReference type="SUPFAM" id="SSF55874">
    <property type="entry name" value="ATPase domain of HSP90 chaperone/DNA topoisomerase II/histidine kinase"/>
    <property type="match status" value="2"/>
</dbReference>
<dbReference type="InterPro" id="IPR000014">
    <property type="entry name" value="PAS"/>
</dbReference>
<dbReference type="InterPro" id="IPR001610">
    <property type="entry name" value="PAC"/>
</dbReference>
<dbReference type="PRINTS" id="PR00344">
    <property type="entry name" value="BCTRLSENSOR"/>
</dbReference>
<dbReference type="InterPro" id="IPR000700">
    <property type="entry name" value="PAS-assoc_C"/>
</dbReference>
<dbReference type="Gene3D" id="1.10.287.130">
    <property type="match status" value="2"/>
</dbReference>
<dbReference type="PROSITE" id="PS50109">
    <property type="entry name" value="HIS_KIN"/>
    <property type="match status" value="2"/>
</dbReference>
<keyword evidence="3 4" id="KW-0597">Phosphoprotein</keyword>
<feature type="domain" description="PAC" evidence="8">
    <location>
        <begin position="108"/>
        <end position="169"/>
    </location>
</feature>